<dbReference type="RefSeq" id="WP_008434383.1">
    <property type="nucleotide sequence ID" value="NZ_LVJS01000042.1"/>
</dbReference>
<sequence length="151" mass="16427">MNLRRDLGAMLKTVVVIALVCYASEAFLYGFSGMPEKSALREMKGTYVRQGVDAMIEVAMPQDEIRPHLFTLYPRTASSGDLQPGEPLTLLVSHAGVIVQIEAAVSGVHKSYEEERQRHRRVLSLSTLASALALLGIGLLYVASGANRKSP</sequence>
<gene>
    <name evidence="2" type="ORF">RHOFW104T7_12715</name>
</gene>
<evidence type="ECO:0000256" key="1">
    <source>
        <dbReference type="SAM" id="Phobius"/>
    </source>
</evidence>
<feature type="transmembrane region" description="Helical" evidence="1">
    <location>
        <begin position="12"/>
        <end position="31"/>
    </location>
</feature>
<accession>A0A154QIC1</accession>
<feature type="transmembrane region" description="Helical" evidence="1">
    <location>
        <begin position="122"/>
        <end position="143"/>
    </location>
</feature>
<dbReference type="EMBL" id="LVJS01000042">
    <property type="protein sequence ID" value="KZC23603.1"/>
    <property type="molecule type" value="Genomic_DNA"/>
</dbReference>
<dbReference type="Proteomes" id="UP000076131">
    <property type="component" value="Unassembled WGS sequence"/>
</dbReference>
<reference evidence="2 3" key="1">
    <citation type="journal article" date="2016" name="MBio">
        <title>Lateral Gene Transfer in a Heavy Metal-Contaminated-Groundwater Microbial Community.</title>
        <authorList>
            <person name="Hemme C.L."/>
            <person name="Green S.J."/>
            <person name="Rishishwar L."/>
            <person name="Prakash O."/>
            <person name="Pettenato A."/>
            <person name="Chakraborty R."/>
            <person name="Deutschbauer A.M."/>
            <person name="Van Nostrand J.D."/>
            <person name="Wu L."/>
            <person name="He Z."/>
            <person name="Jordan I.K."/>
            <person name="Hazen T.C."/>
            <person name="Arkin A.P."/>
            <person name="Kostka J.E."/>
            <person name="Zhou J."/>
        </authorList>
    </citation>
    <scope>NUCLEOTIDE SEQUENCE [LARGE SCALE GENOMIC DNA]</scope>
    <source>
        <strain evidence="2 3">FW104-T7</strain>
    </source>
</reference>
<organism evidence="2 3">
    <name type="scientific">Rhodanobacter thiooxydans</name>
    <dbReference type="NCBI Taxonomy" id="416169"/>
    <lineage>
        <taxon>Bacteria</taxon>
        <taxon>Pseudomonadati</taxon>
        <taxon>Pseudomonadota</taxon>
        <taxon>Gammaproteobacteria</taxon>
        <taxon>Lysobacterales</taxon>
        <taxon>Rhodanobacteraceae</taxon>
        <taxon>Rhodanobacter</taxon>
    </lineage>
</organism>
<keyword evidence="1" id="KW-1133">Transmembrane helix</keyword>
<proteinExistence type="predicted"/>
<evidence type="ECO:0000313" key="2">
    <source>
        <dbReference type="EMBL" id="KZC23603.1"/>
    </source>
</evidence>
<dbReference type="AlphaFoldDB" id="A0A154QIC1"/>
<name>A0A154QIC1_9GAMM</name>
<protein>
    <submittedName>
        <fullName evidence="2">Uncharacterized protein</fullName>
    </submittedName>
</protein>
<evidence type="ECO:0000313" key="3">
    <source>
        <dbReference type="Proteomes" id="UP000076131"/>
    </source>
</evidence>
<keyword evidence="3" id="KW-1185">Reference proteome</keyword>
<keyword evidence="1" id="KW-0472">Membrane</keyword>
<comment type="caution">
    <text evidence="2">The sequence shown here is derived from an EMBL/GenBank/DDBJ whole genome shotgun (WGS) entry which is preliminary data.</text>
</comment>
<dbReference type="STRING" id="416169.RHOFW104T7_12715"/>
<keyword evidence="1" id="KW-0812">Transmembrane</keyword>